<dbReference type="FunFam" id="3.30.200.20:FF:000217">
    <property type="entry name" value="probable LRR receptor-like serine/threonine-protein kinase At1g53430"/>
    <property type="match status" value="1"/>
</dbReference>
<feature type="transmembrane region" description="Helical" evidence="20">
    <location>
        <begin position="865"/>
        <end position="887"/>
    </location>
</feature>
<feature type="chain" id="PRO_5032425625" description="non-specific serine/threonine protein kinase" evidence="21">
    <location>
        <begin position="25"/>
        <end position="1180"/>
    </location>
</feature>
<evidence type="ECO:0000256" key="12">
    <source>
        <dbReference type="ARBA" id="ARBA00022840"/>
    </source>
</evidence>
<dbReference type="Proteomes" id="UP000604825">
    <property type="component" value="Unassembled WGS sequence"/>
</dbReference>
<keyword evidence="4" id="KW-0597">Phosphoprotein</keyword>
<dbReference type="InterPro" id="IPR000719">
    <property type="entry name" value="Prot_kinase_dom"/>
</dbReference>
<evidence type="ECO:0000256" key="2">
    <source>
        <dbReference type="ARBA" id="ARBA00012513"/>
    </source>
</evidence>
<dbReference type="SUPFAM" id="SSF56112">
    <property type="entry name" value="Protein kinase-like (PK-like)"/>
    <property type="match status" value="1"/>
</dbReference>
<dbReference type="EMBL" id="CAJGYO010000007">
    <property type="protein sequence ID" value="CAD6247480.1"/>
    <property type="molecule type" value="Genomic_DNA"/>
</dbReference>
<keyword evidence="8 21" id="KW-0732">Signal</keyword>
<organism evidence="23 24">
    <name type="scientific">Miscanthus lutarioriparius</name>
    <dbReference type="NCBI Taxonomy" id="422564"/>
    <lineage>
        <taxon>Eukaryota</taxon>
        <taxon>Viridiplantae</taxon>
        <taxon>Streptophyta</taxon>
        <taxon>Embryophyta</taxon>
        <taxon>Tracheophyta</taxon>
        <taxon>Spermatophyta</taxon>
        <taxon>Magnoliopsida</taxon>
        <taxon>Liliopsida</taxon>
        <taxon>Poales</taxon>
        <taxon>Poaceae</taxon>
        <taxon>PACMAD clade</taxon>
        <taxon>Panicoideae</taxon>
        <taxon>Andropogonodae</taxon>
        <taxon>Andropogoneae</taxon>
        <taxon>Saccharinae</taxon>
        <taxon>Miscanthus</taxon>
    </lineage>
</organism>
<dbReference type="FunFam" id="2.60.120.430:FF:000004">
    <property type="entry name" value="Putative leucine-rich repeat receptor-like serine/threonine-protein kinase"/>
    <property type="match status" value="1"/>
</dbReference>
<dbReference type="Gene3D" id="3.30.200.20">
    <property type="entry name" value="Phosphorylase Kinase, domain 1"/>
    <property type="match status" value="1"/>
</dbReference>
<dbReference type="InterPro" id="IPR032675">
    <property type="entry name" value="LRR_dom_sf"/>
</dbReference>
<keyword evidence="14 20" id="KW-0472">Membrane</keyword>
<feature type="compositionally biased region" description="Basic and acidic residues" evidence="19">
    <location>
        <begin position="213"/>
        <end position="222"/>
    </location>
</feature>
<dbReference type="PANTHER" id="PTHR48006:SF81">
    <property type="entry name" value="PROTEIN KINASE DOMAIN-CONTAINING PROTEIN"/>
    <property type="match status" value="1"/>
</dbReference>
<evidence type="ECO:0000256" key="11">
    <source>
        <dbReference type="ARBA" id="ARBA00022777"/>
    </source>
</evidence>
<dbReference type="Pfam" id="PF13855">
    <property type="entry name" value="LRR_8"/>
    <property type="match status" value="1"/>
</dbReference>
<evidence type="ECO:0000256" key="9">
    <source>
        <dbReference type="ARBA" id="ARBA00022737"/>
    </source>
</evidence>
<keyword evidence="16" id="KW-0325">Glycoprotein</keyword>
<dbReference type="PROSITE" id="PS50011">
    <property type="entry name" value="PROTEIN_KINASE_DOM"/>
    <property type="match status" value="1"/>
</dbReference>
<evidence type="ECO:0000256" key="1">
    <source>
        <dbReference type="ARBA" id="ARBA00004479"/>
    </source>
</evidence>
<dbReference type="GO" id="GO:0004674">
    <property type="term" value="F:protein serine/threonine kinase activity"/>
    <property type="evidence" value="ECO:0007669"/>
    <property type="project" value="UniProtKB-KW"/>
</dbReference>
<feature type="region of interest" description="Disordered" evidence="19">
    <location>
        <begin position="201"/>
        <end position="233"/>
    </location>
</feature>
<evidence type="ECO:0000313" key="24">
    <source>
        <dbReference type="Proteomes" id="UP000604825"/>
    </source>
</evidence>
<keyword evidence="24" id="KW-1185">Reference proteome</keyword>
<dbReference type="Pfam" id="PF07714">
    <property type="entry name" value="PK_Tyr_Ser-Thr"/>
    <property type="match status" value="1"/>
</dbReference>
<evidence type="ECO:0000256" key="21">
    <source>
        <dbReference type="SAM" id="SignalP"/>
    </source>
</evidence>
<keyword evidence="6" id="KW-0808">Transferase</keyword>
<evidence type="ECO:0000256" key="8">
    <source>
        <dbReference type="ARBA" id="ARBA00022729"/>
    </source>
</evidence>
<dbReference type="InterPro" id="IPR001245">
    <property type="entry name" value="Ser-Thr/Tyr_kinase_cat_dom"/>
</dbReference>
<proteinExistence type="predicted"/>
<evidence type="ECO:0000256" key="10">
    <source>
        <dbReference type="ARBA" id="ARBA00022741"/>
    </source>
</evidence>
<feature type="region of interest" description="Disordered" evidence="19">
    <location>
        <begin position="40"/>
        <end position="81"/>
    </location>
</feature>
<evidence type="ECO:0000256" key="15">
    <source>
        <dbReference type="ARBA" id="ARBA00023170"/>
    </source>
</evidence>
<feature type="compositionally biased region" description="Low complexity" evidence="19">
    <location>
        <begin position="56"/>
        <end position="71"/>
    </location>
</feature>
<comment type="subcellular location">
    <subcellularLocation>
        <location evidence="1">Membrane</location>
        <topology evidence="1">Single-pass type I membrane protein</topology>
    </subcellularLocation>
</comment>
<keyword evidence="15" id="KW-0675">Receptor</keyword>
<keyword evidence="5" id="KW-0433">Leucine-rich repeat</keyword>
<feature type="compositionally biased region" description="Polar residues" evidence="19">
    <location>
        <begin position="1170"/>
        <end position="1180"/>
    </location>
</feature>
<keyword evidence="7 20" id="KW-0812">Transmembrane</keyword>
<protein>
    <recommendedName>
        <fullName evidence="2">non-specific serine/threonine protein kinase</fullName>
        <ecNumber evidence="2">2.7.11.1</ecNumber>
    </recommendedName>
</protein>
<evidence type="ECO:0000256" key="16">
    <source>
        <dbReference type="ARBA" id="ARBA00023180"/>
    </source>
</evidence>
<feature type="domain" description="Protein kinase" evidence="22">
    <location>
        <begin position="934"/>
        <end position="1180"/>
    </location>
</feature>
<dbReference type="Gene3D" id="1.10.510.10">
    <property type="entry name" value="Transferase(Phosphotransferase) domain 1"/>
    <property type="match status" value="1"/>
</dbReference>
<feature type="compositionally biased region" description="Polar residues" evidence="19">
    <location>
        <begin position="1132"/>
        <end position="1157"/>
    </location>
</feature>
<keyword evidence="11" id="KW-0418">Kinase</keyword>
<sequence>MDAAARVRVRVRLLLLLALPLGLGCSNNGARCSSAQTTLLPEQEGEPQHRTPRPSPWSTSPLSTSCSSTPRATTPWRGRAAGVHRGDLPTVCVGVELAPDVDGGRSGNWRRFTTSTRSKALVVVLATAGCSALRSAGDGGARAQLDQRHAAAPVPPPAVEPRARPVGPCPVCRRVGVHRANRVHVVETELEQVEHVQRQRRRLRGGGAVEEQVGERRPRDVDEPSGGLLHLRERGEPGDAAAWRVCGSAGRLQRRRDVQARIRVRRYGQRTTRTSRGQGPHANTQPISVEALKGIAHKLNKADWDFSVDPCSGSGNWVNVTGSLSNNAKFSSNVTCDCSFNNHTECHVISLELMRQNLSGVLPDEVVNLTYLQNLDLSRNFIQGPIPASWADLPVFNLSLQGNRISGTLPKELGRMPKLKSIQLEGNQLAGSIPPELGNIISLQRFFISANNITGELPTTFSKLTNMTDFRVDGNSISGKIPSFIKNWQGVNRIDMQGTLMSGPIPPEISLLKNLTELRVTDLSGPRMKFPPLQNALHLTEVVLRNCSIYGEIPSYLGQMQYLKVLDLSFNKLTDKVPVNFGAMMALQYLYLTDNMLTGDLPAWMLKNKASNKVNMDISYNDFTGNPPSECQQANVNMVSSFSSSNNNSLQPCLRKNLPCTTRPRHSSLFINCGGKSVVIDGNTFEDDSSQIGTSMFSVSDDKKWAYSSTGDFVGNENADYIARNTSKLNLADPELYTEARLSPLSLKYYGLCMENGEYMVKLHFAEIVFTEDHTYSSNGKRVFDVFIQGVKVLEDFNIKDKIGGVHRAIIESFATNISDNTLEIHFYWGGKGTTAIPYRGVYGPLISAISVTKMGRNHRGVSTGVVVAIVIAAACLAVIVLIALYFKVFRKKNIKENSRQFFYQGRKTTTSELQTRAQYFFSLEEIESATKHFDPANKIGEGGFGPVYKGTLANGTIVAVKKLSSKSSQGNREFLNEIGIISALRHPNLVRLFGCCINGDQLLLIYEFLENNSLGRALFVKSLNLLKELLLQLYNNFFCLMKVHAERLKQQGKLLEMVDRRLGSDYSQEQALRLLNVALLCTSTQPTQRPRMSSVVKMLRGEIPIEIVPADDDLSEDLRLNIAQSQHSINNSQTNWSQHSVNNSQTNWSETPSSDPSVLPHSSKDSGYLPSSSSFSVKL</sequence>
<accession>A0A811PSA0</accession>
<dbReference type="Pfam" id="PF00560">
    <property type="entry name" value="LRR_1"/>
    <property type="match status" value="2"/>
</dbReference>
<dbReference type="Pfam" id="PF11721">
    <property type="entry name" value="Malectin"/>
    <property type="match status" value="1"/>
</dbReference>
<dbReference type="PROSITE" id="PS51257">
    <property type="entry name" value="PROKAR_LIPOPROTEIN"/>
    <property type="match status" value="1"/>
</dbReference>
<evidence type="ECO:0000256" key="13">
    <source>
        <dbReference type="ARBA" id="ARBA00022989"/>
    </source>
</evidence>
<keyword evidence="9" id="KW-0677">Repeat</keyword>
<gene>
    <name evidence="23" type="ORF">NCGR_LOCUS31672</name>
</gene>
<evidence type="ECO:0000313" key="23">
    <source>
        <dbReference type="EMBL" id="CAD6247480.1"/>
    </source>
</evidence>
<dbReference type="FunFam" id="3.80.10.10:FF:001022">
    <property type="entry name" value="Probable LRR receptor-like serine/threonine-protein kinase At1g53420"/>
    <property type="match status" value="1"/>
</dbReference>
<evidence type="ECO:0000256" key="5">
    <source>
        <dbReference type="ARBA" id="ARBA00022614"/>
    </source>
</evidence>
<feature type="region of interest" description="Disordered" evidence="19">
    <location>
        <begin position="1132"/>
        <end position="1180"/>
    </location>
</feature>
<feature type="signal peptide" evidence="21">
    <location>
        <begin position="1"/>
        <end position="24"/>
    </location>
</feature>
<keyword evidence="12" id="KW-0067">ATP-binding</keyword>
<dbReference type="InterPro" id="IPR001611">
    <property type="entry name" value="Leu-rich_rpt"/>
</dbReference>
<dbReference type="GO" id="GO:0016020">
    <property type="term" value="C:membrane"/>
    <property type="evidence" value="ECO:0007669"/>
    <property type="project" value="UniProtKB-SubCell"/>
</dbReference>
<evidence type="ECO:0000256" key="3">
    <source>
        <dbReference type="ARBA" id="ARBA00022527"/>
    </source>
</evidence>
<dbReference type="InterPro" id="IPR021720">
    <property type="entry name" value="Malectin_dom"/>
</dbReference>
<keyword evidence="13 20" id="KW-1133">Transmembrane helix</keyword>
<reference evidence="23" key="1">
    <citation type="submission" date="2020-10" db="EMBL/GenBank/DDBJ databases">
        <authorList>
            <person name="Han B."/>
            <person name="Lu T."/>
            <person name="Zhao Q."/>
            <person name="Huang X."/>
            <person name="Zhao Y."/>
        </authorList>
    </citation>
    <scope>NUCLEOTIDE SEQUENCE</scope>
</reference>
<dbReference type="SUPFAM" id="SSF52058">
    <property type="entry name" value="L domain-like"/>
    <property type="match status" value="1"/>
</dbReference>
<comment type="catalytic activity">
    <reaction evidence="17">
        <text>L-threonyl-[protein] + ATP = O-phospho-L-threonyl-[protein] + ADP + H(+)</text>
        <dbReference type="Rhea" id="RHEA:46608"/>
        <dbReference type="Rhea" id="RHEA-COMP:11060"/>
        <dbReference type="Rhea" id="RHEA-COMP:11605"/>
        <dbReference type="ChEBI" id="CHEBI:15378"/>
        <dbReference type="ChEBI" id="CHEBI:30013"/>
        <dbReference type="ChEBI" id="CHEBI:30616"/>
        <dbReference type="ChEBI" id="CHEBI:61977"/>
        <dbReference type="ChEBI" id="CHEBI:456216"/>
        <dbReference type="EC" id="2.7.11.1"/>
    </reaction>
</comment>
<evidence type="ECO:0000256" key="17">
    <source>
        <dbReference type="ARBA" id="ARBA00047899"/>
    </source>
</evidence>
<dbReference type="Gene3D" id="2.60.120.430">
    <property type="entry name" value="Galactose-binding lectin"/>
    <property type="match status" value="1"/>
</dbReference>
<evidence type="ECO:0000256" key="7">
    <source>
        <dbReference type="ARBA" id="ARBA00022692"/>
    </source>
</evidence>
<evidence type="ECO:0000256" key="19">
    <source>
        <dbReference type="SAM" id="MobiDB-lite"/>
    </source>
</evidence>
<comment type="catalytic activity">
    <reaction evidence="18">
        <text>L-seryl-[protein] + ATP = O-phospho-L-seryl-[protein] + ADP + H(+)</text>
        <dbReference type="Rhea" id="RHEA:17989"/>
        <dbReference type="Rhea" id="RHEA-COMP:9863"/>
        <dbReference type="Rhea" id="RHEA-COMP:11604"/>
        <dbReference type="ChEBI" id="CHEBI:15378"/>
        <dbReference type="ChEBI" id="CHEBI:29999"/>
        <dbReference type="ChEBI" id="CHEBI:30616"/>
        <dbReference type="ChEBI" id="CHEBI:83421"/>
        <dbReference type="ChEBI" id="CHEBI:456216"/>
        <dbReference type="EC" id="2.7.11.1"/>
    </reaction>
</comment>
<keyword evidence="10" id="KW-0547">Nucleotide-binding</keyword>
<evidence type="ECO:0000256" key="20">
    <source>
        <dbReference type="SAM" id="Phobius"/>
    </source>
</evidence>
<comment type="caution">
    <text evidence="23">The sequence shown here is derived from an EMBL/GenBank/DDBJ whole genome shotgun (WGS) entry which is preliminary data.</text>
</comment>
<evidence type="ECO:0000256" key="14">
    <source>
        <dbReference type="ARBA" id="ARBA00023136"/>
    </source>
</evidence>
<evidence type="ECO:0000259" key="22">
    <source>
        <dbReference type="PROSITE" id="PS50011"/>
    </source>
</evidence>
<dbReference type="InterPro" id="IPR011009">
    <property type="entry name" value="Kinase-like_dom_sf"/>
</dbReference>
<evidence type="ECO:0000256" key="18">
    <source>
        <dbReference type="ARBA" id="ARBA00048679"/>
    </source>
</evidence>
<dbReference type="PANTHER" id="PTHR48006">
    <property type="entry name" value="LEUCINE-RICH REPEAT-CONTAINING PROTEIN DDB_G0281931-RELATED"/>
    <property type="match status" value="1"/>
</dbReference>
<evidence type="ECO:0000256" key="4">
    <source>
        <dbReference type="ARBA" id="ARBA00022553"/>
    </source>
</evidence>
<evidence type="ECO:0000256" key="6">
    <source>
        <dbReference type="ARBA" id="ARBA00022679"/>
    </source>
</evidence>
<dbReference type="EC" id="2.7.11.1" evidence="2"/>
<name>A0A811PSA0_9POAL</name>
<dbReference type="InterPro" id="IPR051824">
    <property type="entry name" value="LRR_Rcpt-Like_S/T_Kinase"/>
</dbReference>
<keyword evidence="3" id="KW-0723">Serine/threonine-protein kinase</keyword>
<dbReference type="OrthoDB" id="4062651at2759"/>
<dbReference type="Gene3D" id="3.80.10.10">
    <property type="entry name" value="Ribonuclease Inhibitor"/>
    <property type="match status" value="2"/>
</dbReference>
<dbReference type="GO" id="GO:0005524">
    <property type="term" value="F:ATP binding"/>
    <property type="evidence" value="ECO:0007669"/>
    <property type="project" value="UniProtKB-KW"/>
</dbReference>
<dbReference type="AlphaFoldDB" id="A0A811PSA0"/>